<reference evidence="8 9" key="1">
    <citation type="submission" date="2021-05" db="EMBL/GenBank/DDBJ databases">
        <title>The draft genome of Geobacter pelophilus DSM 12255.</title>
        <authorList>
            <person name="Xu Z."/>
            <person name="Masuda Y."/>
            <person name="Itoh H."/>
            <person name="Senoo K."/>
        </authorList>
    </citation>
    <scope>NUCLEOTIDE SEQUENCE [LARGE SCALE GENOMIC DNA]</scope>
    <source>
        <strain evidence="8 9">DSM 12255</strain>
    </source>
</reference>
<keyword evidence="9" id="KW-1185">Reference proteome</keyword>
<dbReference type="PROSITE" id="PS50110">
    <property type="entry name" value="RESPONSE_REGULATORY"/>
    <property type="match status" value="1"/>
</dbReference>
<dbReference type="GO" id="GO:0003677">
    <property type="term" value="F:DNA binding"/>
    <property type="evidence" value="ECO:0007669"/>
    <property type="project" value="UniProtKB-KW"/>
</dbReference>
<evidence type="ECO:0000256" key="2">
    <source>
        <dbReference type="ARBA" id="ARBA00023012"/>
    </source>
</evidence>
<dbReference type="Proteomes" id="UP000811899">
    <property type="component" value="Unassembled WGS sequence"/>
</dbReference>
<dbReference type="PANTHER" id="PTHR44591">
    <property type="entry name" value="STRESS RESPONSE REGULATOR PROTEIN 1"/>
    <property type="match status" value="1"/>
</dbReference>
<evidence type="ECO:0000259" key="7">
    <source>
        <dbReference type="PROSITE" id="PS50110"/>
    </source>
</evidence>
<feature type="modified residue" description="4-aspartylphosphate" evidence="6">
    <location>
        <position position="54"/>
    </location>
</feature>
<evidence type="ECO:0000313" key="9">
    <source>
        <dbReference type="Proteomes" id="UP000811899"/>
    </source>
</evidence>
<keyword evidence="2" id="KW-0902">Two-component regulatory system</keyword>
<keyword evidence="4" id="KW-0238">DNA-binding</keyword>
<dbReference type="GO" id="GO:0000160">
    <property type="term" value="P:phosphorelay signal transduction system"/>
    <property type="evidence" value="ECO:0007669"/>
    <property type="project" value="UniProtKB-KW"/>
</dbReference>
<feature type="domain" description="Response regulatory" evidence="7">
    <location>
        <begin position="5"/>
        <end position="121"/>
    </location>
</feature>
<keyword evidence="1 6" id="KW-0597">Phosphoprotein</keyword>
<dbReference type="AlphaFoldDB" id="A0AAW4L0E1"/>
<name>A0AAW4L0E1_9BACT</name>
<dbReference type="InterPro" id="IPR050595">
    <property type="entry name" value="Bact_response_regulator"/>
</dbReference>
<organism evidence="8 9">
    <name type="scientific">Geoanaerobacter pelophilus</name>
    <dbReference type="NCBI Taxonomy" id="60036"/>
    <lineage>
        <taxon>Bacteria</taxon>
        <taxon>Pseudomonadati</taxon>
        <taxon>Thermodesulfobacteriota</taxon>
        <taxon>Desulfuromonadia</taxon>
        <taxon>Geobacterales</taxon>
        <taxon>Geobacteraceae</taxon>
        <taxon>Geoanaerobacter</taxon>
    </lineage>
</organism>
<dbReference type="InterPro" id="IPR011006">
    <property type="entry name" value="CheY-like_superfamily"/>
</dbReference>
<evidence type="ECO:0000256" key="3">
    <source>
        <dbReference type="ARBA" id="ARBA00023015"/>
    </source>
</evidence>
<dbReference type="Gene3D" id="3.40.50.2300">
    <property type="match status" value="1"/>
</dbReference>
<dbReference type="InterPro" id="IPR001789">
    <property type="entry name" value="Sig_transdc_resp-reg_receiver"/>
</dbReference>
<keyword evidence="5" id="KW-0804">Transcription</keyword>
<evidence type="ECO:0000256" key="5">
    <source>
        <dbReference type="ARBA" id="ARBA00023163"/>
    </source>
</evidence>
<dbReference type="SUPFAM" id="SSF52172">
    <property type="entry name" value="CheY-like"/>
    <property type="match status" value="1"/>
</dbReference>
<sequence length="126" mass="13787">MKRNRILIVEDEESLLKLESILLSSKGYKVVGVADGVAAIEEIFSNIPDLVILDVMLPGIDGFEVCRRIKEDPATSKIPVIMLTARKNTQDMDRGLQSGADAYITKPFKSAQLIGTIERILSNAVG</sequence>
<dbReference type="EMBL" id="JAHCVJ010000001">
    <property type="protein sequence ID" value="MBT0662982.1"/>
    <property type="molecule type" value="Genomic_DNA"/>
</dbReference>
<proteinExistence type="predicted"/>
<dbReference type="PANTHER" id="PTHR44591:SF3">
    <property type="entry name" value="RESPONSE REGULATORY DOMAIN-CONTAINING PROTEIN"/>
    <property type="match status" value="1"/>
</dbReference>
<evidence type="ECO:0000256" key="4">
    <source>
        <dbReference type="ARBA" id="ARBA00023125"/>
    </source>
</evidence>
<dbReference type="Pfam" id="PF00072">
    <property type="entry name" value="Response_reg"/>
    <property type="match status" value="1"/>
</dbReference>
<dbReference type="FunFam" id="3.40.50.2300:FF:000001">
    <property type="entry name" value="DNA-binding response regulator PhoB"/>
    <property type="match status" value="1"/>
</dbReference>
<accession>A0AAW4L0E1</accession>
<evidence type="ECO:0000313" key="8">
    <source>
        <dbReference type="EMBL" id="MBT0662982.1"/>
    </source>
</evidence>
<protein>
    <submittedName>
        <fullName evidence="8">Response regulator</fullName>
    </submittedName>
</protein>
<evidence type="ECO:0000256" key="6">
    <source>
        <dbReference type="PROSITE-ProRule" id="PRU00169"/>
    </source>
</evidence>
<evidence type="ECO:0000256" key="1">
    <source>
        <dbReference type="ARBA" id="ARBA00022553"/>
    </source>
</evidence>
<keyword evidence="3" id="KW-0805">Transcription regulation</keyword>
<dbReference type="SMART" id="SM00448">
    <property type="entry name" value="REC"/>
    <property type="match status" value="1"/>
</dbReference>
<comment type="caution">
    <text evidence="8">The sequence shown here is derived from an EMBL/GenBank/DDBJ whole genome shotgun (WGS) entry which is preliminary data.</text>
</comment>
<gene>
    <name evidence="8" type="ORF">KI809_01610</name>
</gene>